<comment type="caution">
    <text evidence="3">The sequence shown here is derived from an EMBL/GenBank/DDBJ whole genome shotgun (WGS) entry which is preliminary data.</text>
</comment>
<keyword evidence="1" id="KW-0812">Transmembrane</keyword>
<gene>
    <name evidence="3" type="ORF">J4035_12815</name>
</gene>
<accession>A0ABS3SIE2</accession>
<organism evidence="3 4">
    <name type="scientific">Cellulomonas fengjieae</name>
    <dbReference type="NCBI Taxonomy" id="2819978"/>
    <lineage>
        <taxon>Bacteria</taxon>
        <taxon>Bacillati</taxon>
        <taxon>Actinomycetota</taxon>
        <taxon>Actinomycetes</taxon>
        <taxon>Micrococcales</taxon>
        <taxon>Cellulomonadaceae</taxon>
        <taxon>Cellulomonas</taxon>
    </lineage>
</organism>
<protein>
    <submittedName>
        <fullName evidence="3">Pilus assembly protein</fullName>
    </submittedName>
</protein>
<feature type="domain" description="TadE-like" evidence="2">
    <location>
        <begin position="2"/>
        <end position="41"/>
    </location>
</feature>
<feature type="transmembrane region" description="Helical" evidence="1">
    <location>
        <begin position="6"/>
        <end position="27"/>
    </location>
</feature>
<evidence type="ECO:0000313" key="3">
    <source>
        <dbReference type="EMBL" id="MBO3085518.1"/>
    </source>
</evidence>
<reference evidence="3 4" key="1">
    <citation type="submission" date="2021-03" db="EMBL/GenBank/DDBJ databases">
        <title>novel species in genus Cellulomonas.</title>
        <authorList>
            <person name="Zhang G."/>
        </authorList>
    </citation>
    <scope>NUCLEOTIDE SEQUENCE [LARGE SCALE GENOMIC DNA]</scope>
    <source>
        <strain evidence="4">zg-ZUI188</strain>
    </source>
</reference>
<keyword evidence="1" id="KW-0472">Membrane</keyword>
<keyword evidence="1" id="KW-1133">Transmembrane helix</keyword>
<dbReference type="Proteomes" id="UP000678317">
    <property type="component" value="Unassembled WGS sequence"/>
</dbReference>
<keyword evidence="4" id="KW-1185">Reference proteome</keyword>
<evidence type="ECO:0000256" key="1">
    <source>
        <dbReference type="SAM" id="Phobius"/>
    </source>
</evidence>
<dbReference type="Pfam" id="PF07811">
    <property type="entry name" value="TadE"/>
    <property type="match status" value="1"/>
</dbReference>
<dbReference type="InterPro" id="IPR012495">
    <property type="entry name" value="TadE-like_dom"/>
</dbReference>
<sequence>MAVEIVVLVPMLVLVMVLIVAFGRYVTTEGDAQAAAREAVRAASLQRDEPSALAAAQSAAQASTPDSLVCAPAELRGAFVAGGTVTVELACTVSWSNLGLIGLTGTADVTASSSAPLDLYRRTGAP</sequence>
<dbReference type="RefSeq" id="WP_208213345.1">
    <property type="nucleotide sequence ID" value="NZ_CP074404.1"/>
</dbReference>
<evidence type="ECO:0000313" key="4">
    <source>
        <dbReference type="Proteomes" id="UP000678317"/>
    </source>
</evidence>
<proteinExistence type="predicted"/>
<evidence type="ECO:0000259" key="2">
    <source>
        <dbReference type="Pfam" id="PF07811"/>
    </source>
</evidence>
<dbReference type="EMBL" id="JAGFBM010000007">
    <property type="protein sequence ID" value="MBO3085518.1"/>
    <property type="molecule type" value="Genomic_DNA"/>
</dbReference>
<name>A0ABS3SIE2_9CELL</name>